<dbReference type="Gene3D" id="2.102.10.10">
    <property type="entry name" value="Rieske [2Fe-2S] iron-sulphur domain"/>
    <property type="match status" value="1"/>
</dbReference>
<gene>
    <name evidence="8" type="ORF">FRZ61_02410</name>
</gene>
<name>A0A5J6MSH7_9PROT</name>
<dbReference type="Pfam" id="PF03358">
    <property type="entry name" value="FMN_red"/>
    <property type="match status" value="1"/>
</dbReference>
<comment type="cofactor">
    <cofactor evidence="5">
        <name>[2Fe-2S] cluster</name>
        <dbReference type="ChEBI" id="CHEBI:190135"/>
    </cofactor>
</comment>
<evidence type="ECO:0000256" key="6">
    <source>
        <dbReference type="ARBA" id="ARBA00038001"/>
    </source>
</evidence>
<dbReference type="Proteomes" id="UP000325797">
    <property type="component" value="Chromosome"/>
</dbReference>
<dbReference type="SUPFAM" id="SSF52218">
    <property type="entry name" value="Flavoproteins"/>
    <property type="match status" value="1"/>
</dbReference>
<dbReference type="KEGG" id="hadh:FRZ61_02410"/>
<dbReference type="EMBL" id="CP042582">
    <property type="protein sequence ID" value="QEX20324.1"/>
    <property type="molecule type" value="Genomic_DNA"/>
</dbReference>
<dbReference type="GO" id="GO:0051537">
    <property type="term" value="F:2 iron, 2 sulfur cluster binding"/>
    <property type="evidence" value="ECO:0007669"/>
    <property type="project" value="UniProtKB-KW"/>
</dbReference>
<evidence type="ECO:0000313" key="9">
    <source>
        <dbReference type="Proteomes" id="UP000325797"/>
    </source>
</evidence>
<feature type="domain" description="Rieske" evidence="7">
    <location>
        <begin position="6"/>
        <end position="101"/>
    </location>
</feature>
<accession>A0A5J6MSH7</accession>
<dbReference type="AlphaFoldDB" id="A0A5J6MSH7"/>
<dbReference type="Pfam" id="PF00355">
    <property type="entry name" value="Rieske"/>
    <property type="match status" value="1"/>
</dbReference>
<dbReference type="RefSeq" id="WP_151114571.1">
    <property type="nucleotide sequence ID" value="NZ_CP042582.1"/>
</dbReference>
<dbReference type="InterPro" id="IPR005025">
    <property type="entry name" value="FMN_Rdtase-like_dom"/>
</dbReference>
<keyword evidence="9" id="KW-1185">Reference proteome</keyword>
<evidence type="ECO:0000259" key="7">
    <source>
        <dbReference type="PROSITE" id="PS51296"/>
    </source>
</evidence>
<dbReference type="InterPro" id="IPR017941">
    <property type="entry name" value="Rieske_2Fe-2S"/>
</dbReference>
<protein>
    <recommendedName>
        <fullName evidence="7">Rieske domain-containing protein</fullName>
    </recommendedName>
</protein>
<dbReference type="Gene3D" id="3.40.50.360">
    <property type="match status" value="1"/>
</dbReference>
<proteinExistence type="inferred from homology"/>
<dbReference type="PANTHER" id="PTHR21496">
    <property type="entry name" value="FERREDOXIN-RELATED"/>
    <property type="match status" value="1"/>
</dbReference>
<reference evidence="8 9" key="1">
    <citation type="submission" date="2019-08" db="EMBL/GenBank/DDBJ databases">
        <title>Hyperibacter terrae gen. nov., sp. nov. and Hyperibacter viscosus sp. nov., two new members in the family Rhodospirillaceae isolated from the rhizosphere of Hypericum perforatum.</title>
        <authorList>
            <person name="Noviana Z."/>
        </authorList>
    </citation>
    <scope>NUCLEOTIDE SEQUENCE [LARGE SCALE GENOMIC DNA]</scope>
    <source>
        <strain evidence="8 9">R5959</strain>
    </source>
</reference>
<dbReference type="GO" id="GO:0016491">
    <property type="term" value="F:oxidoreductase activity"/>
    <property type="evidence" value="ECO:0007669"/>
    <property type="project" value="InterPro"/>
</dbReference>
<evidence type="ECO:0000313" key="8">
    <source>
        <dbReference type="EMBL" id="QEX20324.1"/>
    </source>
</evidence>
<keyword evidence="1" id="KW-0001">2Fe-2S</keyword>
<dbReference type="PANTHER" id="PTHR21496:SF0">
    <property type="entry name" value="RIESKE DOMAIN-CONTAINING PROTEIN"/>
    <property type="match status" value="1"/>
</dbReference>
<dbReference type="GO" id="GO:0046872">
    <property type="term" value="F:metal ion binding"/>
    <property type="evidence" value="ECO:0007669"/>
    <property type="project" value="UniProtKB-KW"/>
</dbReference>
<dbReference type="CDD" id="cd03467">
    <property type="entry name" value="Rieske"/>
    <property type="match status" value="1"/>
</dbReference>
<comment type="similarity">
    <text evidence="6">Belongs to the bacterial ring-hydroxylating dioxygenase ferredoxin component family.</text>
</comment>
<evidence type="ECO:0000256" key="3">
    <source>
        <dbReference type="ARBA" id="ARBA00023004"/>
    </source>
</evidence>
<dbReference type="InterPro" id="IPR029039">
    <property type="entry name" value="Flavoprotein-like_sf"/>
</dbReference>
<dbReference type="SUPFAM" id="SSF50022">
    <property type="entry name" value="ISP domain"/>
    <property type="match status" value="1"/>
</dbReference>
<evidence type="ECO:0000256" key="4">
    <source>
        <dbReference type="ARBA" id="ARBA00023014"/>
    </source>
</evidence>
<evidence type="ECO:0000256" key="5">
    <source>
        <dbReference type="ARBA" id="ARBA00034078"/>
    </source>
</evidence>
<dbReference type="OrthoDB" id="9800776at2"/>
<sequence>MANPDWHRLGPVETLKQRSLQTVTVAGRPIALSYDEGRFGAILGRCLHAGGPLGDGTLRNGYVVCPWHGWTYQRETGEGEPGSTDAVPRYLLKQEGGELFIDLASGTHPRAASHEPHPLARRPERAPGALRVVGISTTVMDRQAPRYSTSEDLLGVALEAAAGDGAETKLIRLDSLRFRACEGYYSKSANACTWPCSITQMDDKDELTAVYEALVHWADVVLIATPIRWGNASSLYFKMIERMNCIQNQITTHNRVLIRNKVAGFIVTGGQDNVQAVAGEMMMFFGELGFTFAQFPFVGHSRGWSAEDMENNVAAVKADQELREGTRALARRCLERARDLVAAGEGAARTERGGRKANGSLK</sequence>
<organism evidence="8 9">
    <name type="scientific">Hypericibacter adhaerens</name>
    <dbReference type="NCBI Taxonomy" id="2602016"/>
    <lineage>
        <taxon>Bacteria</taxon>
        <taxon>Pseudomonadati</taxon>
        <taxon>Pseudomonadota</taxon>
        <taxon>Alphaproteobacteria</taxon>
        <taxon>Rhodospirillales</taxon>
        <taxon>Dongiaceae</taxon>
        <taxon>Hypericibacter</taxon>
    </lineage>
</organism>
<dbReference type="InterPro" id="IPR036922">
    <property type="entry name" value="Rieske_2Fe-2S_sf"/>
</dbReference>
<dbReference type="PROSITE" id="PS51296">
    <property type="entry name" value="RIESKE"/>
    <property type="match status" value="1"/>
</dbReference>
<keyword evidence="3" id="KW-0408">Iron</keyword>
<keyword evidence="2" id="KW-0479">Metal-binding</keyword>
<evidence type="ECO:0000256" key="2">
    <source>
        <dbReference type="ARBA" id="ARBA00022723"/>
    </source>
</evidence>
<evidence type="ECO:0000256" key="1">
    <source>
        <dbReference type="ARBA" id="ARBA00022714"/>
    </source>
</evidence>
<keyword evidence="4" id="KW-0411">Iron-sulfur</keyword>